<name>A0A9D2K6F5_9FIRM</name>
<evidence type="ECO:0000313" key="5">
    <source>
        <dbReference type="Proteomes" id="UP000824101"/>
    </source>
</evidence>
<dbReference type="AlphaFoldDB" id="A0A9D2K6F5"/>
<evidence type="ECO:0000313" key="4">
    <source>
        <dbReference type="EMBL" id="HIZ80346.1"/>
    </source>
</evidence>
<keyword evidence="2" id="KW-0732">Signal</keyword>
<sequence>MIKKRILLIMAAFLLGAAGCAGAKTEQPAVEETEAVSESEGQANAEGAENEGTPELGNGSPWLDTNLKENIEEGMDPSLKDDFHLYVNYEWLLNNEIPDGYRSNGTFLDVELETAEKARNLLADETLESHEARLVQQLYRAWMDWGSRNELGMEPAVSVLEKLNEIDDLEEMTAFLCDEELSKNMPAFAGFSNT</sequence>
<evidence type="ECO:0000256" key="1">
    <source>
        <dbReference type="SAM" id="MobiDB-lite"/>
    </source>
</evidence>
<dbReference type="PROSITE" id="PS51257">
    <property type="entry name" value="PROKAR_LIPOPROTEIN"/>
    <property type="match status" value="1"/>
</dbReference>
<feature type="compositionally biased region" description="Low complexity" evidence="1">
    <location>
        <begin position="38"/>
        <end position="51"/>
    </location>
</feature>
<organism evidence="4 5">
    <name type="scientific">Candidatus Lachnoclostridium stercorigallinarum</name>
    <dbReference type="NCBI Taxonomy" id="2838634"/>
    <lineage>
        <taxon>Bacteria</taxon>
        <taxon>Bacillati</taxon>
        <taxon>Bacillota</taxon>
        <taxon>Clostridia</taxon>
        <taxon>Lachnospirales</taxon>
        <taxon>Lachnospiraceae</taxon>
    </lineage>
</organism>
<evidence type="ECO:0000259" key="3">
    <source>
        <dbReference type="Pfam" id="PF05649"/>
    </source>
</evidence>
<dbReference type="SUPFAM" id="SSF55486">
    <property type="entry name" value="Metalloproteases ('zincins'), catalytic domain"/>
    <property type="match status" value="1"/>
</dbReference>
<dbReference type="GO" id="GO:0006508">
    <property type="term" value="P:proteolysis"/>
    <property type="evidence" value="ECO:0007669"/>
    <property type="project" value="InterPro"/>
</dbReference>
<dbReference type="Pfam" id="PF05649">
    <property type="entry name" value="Peptidase_M13_N"/>
    <property type="match status" value="1"/>
</dbReference>
<feature type="non-terminal residue" evidence="4">
    <location>
        <position position="194"/>
    </location>
</feature>
<evidence type="ECO:0000256" key="2">
    <source>
        <dbReference type="SAM" id="SignalP"/>
    </source>
</evidence>
<gene>
    <name evidence="4" type="ORF">IAA17_11225</name>
</gene>
<comment type="caution">
    <text evidence="4">The sequence shown here is derived from an EMBL/GenBank/DDBJ whole genome shotgun (WGS) entry which is preliminary data.</text>
</comment>
<feature type="chain" id="PRO_5038910708" description="Peptidase M13 N-terminal domain-containing protein" evidence="2">
    <location>
        <begin position="24"/>
        <end position="194"/>
    </location>
</feature>
<accession>A0A9D2K6F5</accession>
<reference evidence="4" key="2">
    <citation type="submission" date="2021-04" db="EMBL/GenBank/DDBJ databases">
        <authorList>
            <person name="Gilroy R."/>
        </authorList>
    </citation>
    <scope>NUCLEOTIDE SEQUENCE</scope>
    <source>
        <strain evidence="4">ChiBcec1-1093</strain>
    </source>
</reference>
<protein>
    <recommendedName>
        <fullName evidence="3">Peptidase M13 N-terminal domain-containing protein</fullName>
    </recommendedName>
</protein>
<proteinExistence type="predicted"/>
<dbReference type="InterPro" id="IPR042089">
    <property type="entry name" value="Peptidase_M13_dom_2"/>
</dbReference>
<dbReference type="EMBL" id="DXBC01000178">
    <property type="protein sequence ID" value="HIZ80346.1"/>
    <property type="molecule type" value="Genomic_DNA"/>
</dbReference>
<feature type="region of interest" description="Disordered" evidence="1">
    <location>
        <begin position="26"/>
        <end position="61"/>
    </location>
</feature>
<feature type="signal peptide" evidence="2">
    <location>
        <begin position="1"/>
        <end position="23"/>
    </location>
</feature>
<dbReference type="InterPro" id="IPR008753">
    <property type="entry name" value="Peptidase_M13_N"/>
</dbReference>
<dbReference type="Gene3D" id="1.10.1380.10">
    <property type="entry name" value="Neutral endopeptidase , domain2"/>
    <property type="match status" value="1"/>
</dbReference>
<feature type="domain" description="Peptidase M13 N-terminal" evidence="3">
    <location>
        <begin position="80"/>
        <end position="178"/>
    </location>
</feature>
<reference evidence="4" key="1">
    <citation type="journal article" date="2021" name="PeerJ">
        <title>Extensive microbial diversity within the chicken gut microbiome revealed by metagenomics and culture.</title>
        <authorList>
            <person name="Gilroy R."/>
            <person name="Ravi A."/>
            <person name="Getino M."/>
            <person name="Pursley I."/>
            <person name="Horton D.L."/>
            <person name="Alikhan N.F."/>
            <person name="Baker D."/>
            <person name="Gharbi K."/>
            <person name="Hall N."/>
            <person name="Watson M."/>
            <person name="Adriaenssens E.M."/>
            <person name="Foster-Nyarko E."/>
            <person name="Jarju S."/>
            <person name="Secka A."/>
            <person name="Antonio M."/>
            <person name="Oren A."/>
            <person name="Chaudhuri R.R."/>
            <person name="La Ragione R."/>
            <person name="Hildebrand F."/>
            <person name="Pallen M.J."/>
        </authorList>
    </citation>
    <scope>NUCLEOTIDE SEQUENCE</scope>
    <source>
        <strain evidence="4">ChiBcec1-1093</strain>
    </source>
</reference>
<dbReference type="Proteomes" id="UP000824101">
    <property type="component" value="Unassembled WGS sequence"/>
</dbReference>